<evidence type="ECO:0000313" key="1">
    <source>
        <dbReference type="EMBL" id="KKN75067.1"/>
    </source>
</evidence>
<organism evidence="1">
    <name type="scientific">marine sediment metagenome</name>
    <dbReference type="NCBI Taxonomy" id="412755"/>
    <lineage>
        <taxon>unclassified sequences</taxon>
        <taxon>metagenomes</taxon>
        <taxon>ecological metagenomes</taxon>
    </lineage>
</organism>
<gene>
    <name evidence="1" type="ORF">LCGC14_0384410</name>
</gene>
<protein>
    <submittedName>
        <fullName evidence="1">Uncharacterized protein</fullName>
    </submittedName>
</protein>
<dbReference type="AlphaFoldDB" id="A0A0F9TJI4"/>
<name>A0A0F9TJI4_9ZZZZ</name>
<sequence length="102" mass="11070">MKRRTFLKIVGMAVAMPGAMFKAGASRLSSALPKLPKFRRYSEEGKAAIGTYTGTGSDITVDLGVVPSYVRVVQYGEGNITSLQERQIDETLKTMMAGDHGR</sequence>
<dbReference type="EMBL" id="LAZR01000316">
    <property type="protein sequence ID" value="KKN75067.1"/>
    <property type="molecule type" value="Genomic_DNA"/>
</dbReference>
<comment type="caution">
    <text evidence="1">The sequence shown here is derived from an EMBL/GenBank/DDBJ whole genome shotgun (WGS) entry which is preliminary data.</text>
</comment>
<proteinExistence type="predicted"/>
<reference evidence="1" key="1">
    <citation type="journal article" date="2015" name="Nature">
        <title>Complex archaea that bridge the gap between prokaryotes and eukaryotes.</title>
        <authorList>
            <person name="Spang A."/>
            <person name="Saw J.H."/>
            <person name="Jorgensen S.L."/>
            <person name="Zaremba-Niedzwiedzka K."/>
            <person name="Martijn J."/>
            <person name="Lind A.E."/>
            <person name="van Eijk R."/>
            <person name="Schleper C."/>
            <person name="Guy L."/>
            <person name="Ettema T.J."/>
        </authorList>
    </citation>
    <scope>NUCLEOTIDE SEQUENCE</scope>
</reference>
<accession>A0A0F9TJI4</accession>